<dbReference type="Gene3D" id="3.10.450.530">
    <property type="entry name" value="Ribonuclease toxin, BrnT, of type II toxin-antitoxin system"/>
    <property type="match status" value="1"/>
</dbReference>
<accession>A0ABU3KC01</accession>
<dbReference type="InterPro" id="IPR007460">
    <property type="entry name" value="BrnT_toxin"/>
</dbReference>
<dbReference type="EMBL" id="JAQOUE010000002">
    <property type="protein sequence ID" value="MDT7043961.1"/>
    <property type="molecule type" value="Genomic_DNA"/>
</dbReference>
<keyword evidence="2" id="KW-1185">Reference proteome</keyword>
<protein>
    <submittedName>
        <fullName evidence="1">BrnT family toxin</fullName>
    </submittedName>
</protein>
<proteinExistence type="predicted"/>
<sequence>MIKIQVNGFDWDEGNREKGQKHGLSQKEIEYFFQQKEVFVTPDPKHSDDEERYLAIGRSKKQKPMFIVFTLREMNGESLIRPISARYMHEKEAKRYEEESAKIQK</sequence>
<dbReference type="Proteomes" id="UP001250932">
    <property type="component" value="Unassembled WGS sequence"/>
</dbReference>
<name>A0ABU3KC01_9BACT</name>
<organism evidence="1 2">
    <name type="scientific">Candidatus Nitronereus thalassa</name>
    <dbReference type="NCBI Taxonomy" id="3020898"/>
    <lineage>
        <taxon>Bacteria</taxon>
        <taxon>Pseudomonadati</taxon>
        <taxon>Nitrospirota</taxon>
        <taxon>Nitrospiria</taxon>
        <taxon>Nitrospirales</taxon>
        <taxon>Nitrospiraceae</taxon>
        <taxon>Candidatus Nitronereus</taxon>
    </lineage>
</organism>
<reference evidence="1 2" key="1">
    <citation type="journal article" date="2023" name="ISME J.">
        <title>Cultivation and genomic characterization of novel and ubiquitous marine nitrite-oxidizing bacteria from the Nitrospirales.</title>
        <authorList>
            <person name="Mueller A.J."/>
            <person name="Daebeler A."/>
            <person name="Herbold C.W."/>
            <person name="Kirkegaard R.H."/>
            <person name="Daims H."/>
        </authorList>
    </citation>
    <scope>NUCLEOTIDE SEQUENCE [LARGE SCALE GENOMIC DNA]</scope>
    <source>
        <strain evidence="1 2">EB</strain>
    </source>
</reference>
<dbReference type="RefSeq" id="WP_313834547.1">
    <property type="nucleotide sequence ID" value="NZ_JAQOUE010000002.1"/>
</dbReference>
<dbReference type="InterPro" id="IPR038573">
    <property type="entry name" value="BrnT_sf"/>
</dbReference>
<evidence type="ECO:0000313" key="1">
    <source>
        <dbReference type="EMBL" id="MDT7043961.1"/>
    </source>
</evidence>
<evidence type="ECO:0000313" key="2">
    <source>
        <dbReference type="Proteomes" id="UP001250932"/>
    </source>
</evidence>
<dbReference type="Pfam" id="PF04365">
    <property type="entry name" value="BrnT_toxin"/>
    <property type="match status" value="1"/>
</dbReference>
<gene>
    <name evidence="1" type="ORF">PPG34_16535</name>
</gene>
<comment type="caution">
    <text evidence="1">The sequence shown here is derived from an EMBL/GenBank/DDBJ whole genome shotgun (WGS) entry which is preliminary data.</text>
</comment>